<feature type="compositionally biased region" description="Low complexity" evidence="1">
    <location>
        <begin position="17"/>
        <end position="33"/>
    </location>
</feature>
<dbReference type="Proteomes" id="UP000001805">
    <property type="component" value="Chromosome 6, Linkage Group II"/>
</dbReference>
<sequence>MAQGEEQVSVASPVLGTSRVSRPTRRSPTPSDPLCLQTIQPVACYDPVTPILQTYKTMALGMKCTLAPTEFGEQQPLLWTARPQTTWSGKSN</sequence>
<dbReference type="RefSeq" id="XP_011393707.1">
    <property type="nucleotide sequence ID" value="XM_011395405.1"/>
</dbReference>
<dbReference type="EMBL" id="CM002237">
    <property type="protein sequence ID" value="ESA43706.1"/>
    <property type="molecule type" value="Genomic_DNA"/>
</dbReference>
<evidence type="ECO:0000256" key="1">
    <source>
        <dbReference type="SAM" id="MobiDB-lite"/>
    </source>
</evidence>
<keyword evidence="3" id="KW-1185">Reference proteome</keyword>
<dbReference type="KEGG" id="ncr:NCU16586"/>
<protein>
    <submittedName>
        <fullName evidence="2">Uncharacterized protein</fullName>
    </submittedName>
</protein>
<evidence type="ECO:0000313" key="3">
    <source>
        <dbReference type="Proteomes" id="UP000001805"/>
    </source>
</evidence>
<feature type="region of interest" description="Disordered" evidence="1">
    <location>
        <begin position="1"/>
        <end position="33"/>
    </location>
</feature>
<dbReference type="VEuPathDB" id="FungiDB:NCU16586"/>
<accession>V5IR73</accession>
<dbReference type="GeneID" id="23569539"/>
<organism evidence="2 3">
    <name type="scientific">Neurospora crassa (strain ATCC 24698 / 74-OR23-1A / CBS 708.71 / DSM 1257 / FGSC 987)</name>
    <dbReference type="NCBI Taxonomy" id="367110"/>
    <lineage>
        <taxon>Eukaryota</taxon>
        <taxon>Fungi</taxon>
        <taxon>Dikarya</taxon>
        <taxon>Ascomycota</taxon>
        <taxon>Pezizomycotina</taxon>
        <taxon>Sordariomycetes</taxon>
        <taxon>Sordariomycetidae</taxon>
        <taxon>Sordariales</taxon>
        <taxon>Sordariaceae</taxon>
        <taxon>Neurospora</taxon>
    </lineage>
</organism>
<dbReference type="InParanoid" id="V5IR73"/>
<gene>
    <name evidence="2" type="ORF">NCU16586</name>
</gene>
<evidence type="ECO:0000313" key="2">
    <source>
        <dbReference type="EMBL" id="ESA43706.1"/>
    </source>
</evidence>
<name>V5IR73_NEUCR</name>
<reference evidence="2 3" key="1">
    <citation type="journal article" date="2003" name="Nature">
        <title>The genome sequence of the filamentous fungus Neurospora crassa.</title>
        <authorList>
            <person name="Galagan J.E."/>
            <person name="Calvo S.E."/>
            <person name="Borkovich K.A."/>
            <person name="Selker E.U."/>
            <person name="Read N.D."/>
            <person name="Jaffe D."/>
            <person name="FitzHugh W."/>
            <person name="Ma L.J."/>
            <person name="Smirnov S."/>
            <person name="Purcell S."/>
            <person name="Rehman B."/>
            <person name="Elkins T."/>
            <person name="Engels R."/>
            <person name="Wang S."/>
            <person name="Nielsen C.B."/>
            <person name="Butler J."/>
            <person name="Endrizzi M."/>
            <person name="Qui D."/>
            <person name="Ianakiev P."/>
            <person name="Bell-Pedersen D."/>
            <person name="Nelson M.A."/>
            <person name="Werner-Washburne M."/>
            <person name="Selitrennikoff C.P."/>
            <person name="Kinsey J.A."/>
            <person name="Braun E.L."/>
            <person name="Zelter A."/>
            <person name="Schulte U."/>
            <person name="Kothe G.O."/>
            <person name="Jedd G."/>
            <person name="Mewes W."/>
            <person name="Staben C."/>
            <person name="Marcotte E."/>
            <person name="Greenberg D."/>
            <person name="Roy A."/>
            <person name="Foley K."/>
            <person name="Naylor J."/>
            <person name="Stange-Thomann N."/>
            <person name="Barrett R."/>
            <person name="Gnerre S."/>
            <person name="Kamal M."/>
            <person name="Kamvysselis M."/>
            <person name="Mauceli E."/>
            <person name="Bielke C."/>
            <person name="Rudd S."/>
            <person name="Frishman D."/>
            <person name="Krystofova S."/>
            <person name="Rasmussen C."/>
            <person name="Metzenberg R.L."/>
            <person name="Perkins D.D."/>
            <person name="Kroken S."/>
            <person name="Cogoni C."/>
            <person name="Macino G."/>
            <person name="Catcheside D."/>
            <person name="Li W."/>
            <person name="Pratt R.J."/>
            <person name="Osmani S.A."/>
            <person name="DeSouza C.P."/>
            <person name="Glass L."/>
            <person name="Orbach M.J."/>
            <person name="Berglund J.A."/>
            <person name="Voelker R."/>
            <person name="Yarden O."/>
            <person name="Plamann M."/>
            <person name="Seiler S."/>
            <person name="Dunlap J."/>
            <person name="Radford A."/>
            <person name="Aramayo R."/>
            <person name="Natvig D.O."/>
            <person name="Alex L.A."/>
            <person name="Mannhaupt G."/>
            <person name="Ebbole D.J."/>
            <person name="Freitag M."/>
            <person name="Paulsen I."/>
            <person name="Sachs M.S."/>
            <person name="Lander E.S."/>
            <person name="Nusbaum C."/>
            <person name="Birren B."/>
        </authorList>
    </citation>
    <scope>NUCLEOTIDE SEQUENCE [LARGE SCALE GENOMIC DNA]</scope>
    <source>
        <strain evidence="3">ATCC 24698 / 74-OR23-1A / CBS 708.71 / DSM 1257 / FGSC 987</strain>
    </source>
</reference>
<proteinExistence type="predicted"/>
<dbReference type="AlphaFoldDB" id="V5IR73"/>